<name>A0A174RJZ3_9BACE</name>
<dbReference type="InterPro" id="IPR009061">
    <property type="entry name" value="DNA-bd_dom_put_sf"/>
</dbReference>
<protein>
    <submittedName>
        <fullName evidence="1">Uncharacterized protein</fullName>
    </submittedName>
</protein>
<sequence length="104" mass="11345">MDANLFSLNATLIQGATMKDLENMISRLLDEKLANVASPTIEVNKNLGGEGLHRPKETAGKLGISLVTLGKWTRQGIINSRKIGSRVYYTDGDINEALKNAFRG</sequence>
<dbReference type="AlphaFoldDB" id="A0A174RJZ3"/>
<dbReference type="EMBL" id="CZBL01000003">
    <property type="protein sequence ID" value="CUP85794.1"/>
    <property type="molecule type" value="Genomic_DNA"/>
</dbReference>
<evidence type="ECO:0000313" key="2">
    <source>
        <dbReference type="Proteomes" id="UP000095725"/>
    </source>
</evidence>
<organism evidence="1 2">
    <name type="scientific">Bacteroides caccae</name>
    <dbReference type="NCBI Taxonomy" id="47678"/>
    <lineage>
        <taxon>Bacteria</taxon>
        <taxon>Pseudomonadati</taxon>
        <taxon>Bacteroidota</taxon>
        <taxon>Bacteroidia</taxon>
        <taxon>Bacteroidales</taxon>
        <taxon>Bacteroidaceae</taxon>
        <taxon>Bacteroides</taxon>
    </lineage>
</organism>
<accession>A0A174RJZ3</accession>
<dbReference type="SUPFAM" id="SSF46955">
    <property type="entry name" value="Putative DNA-binding domain"/>
    <property type="match status" value="1"/>
</dbReference>
<dbReference type="RefSeq" id="WP_055256057.1">
    <property type="nucleotide sequence ID" value="NZ_CP081920.1"/>
</dbReference>
<reference evidence="1 2" key="1">
    <citation type="submission" date="2015-09" db="EMBL/GenBank/DDBJ databases">
        <authorList>
            <consortium name="Pathogen Informatics"/>
        </authorList>
    </citation>
    <scope>NUCLEOTIDE SEQUENCE [LARGE SCALE GENOMIC DNA]</scope>
    <source>
        <strain evidence="1 2">2789STDY5834946</strain>
    </source>
</reference>
<evidence type="ECO:0000313" key="1">
    <source>
        <dbReference type="EMBL" id="CUP85794.1"/>
    </source>
</evidence>
<dbReference type="Proteomes" id="UP000095725">
    <property type="component" value="Unassembled WGS sequence"/>
</dbReference>
<gene>
    <name evidence="1" type="ORF">ERS852558_01177</name>
</gene>
<proteinExistence type="predicted"/>